<evidence type="ECO:0000256" key="1">
    <source>
        <dbReference type="ARBA" id="ARBA00008226"/>
    </source>
</evidence>
<evidence type="ECO:0000259" key="13">
    <source>
        <dbReference type="PROSITE" id="PS50860"/>
    </source>
</evidence>
<dbReference type="InterPro" id="IPR045864">
    <property type="entry name" value="aa-tRNA-synth_II/BPL/LPL"/>
</dbReference>
<keyword evidence="2 11" id="KW-0820">tRNA-binding</keyword>
<evidence type="ECO:0000256" key="10">
    <source>
        <dbReference type="ARBA" id="ARBA00023146"/>
    </source>
</evidence>
<evidence type="ECO:0000256" key="4">
    <source>
        <dbReference type="ARBA" id="ARBA00022723"/>
    </source>
</evidence>
<dbReference type="Pfam" id="PF01411">
    <property type="entry name" value="tRNA-synt_2c"/>
    <property type="match status" value="1"/>
</dbReference>
<sequence>MSKSTAEIRQAFLDFFHSKGHQVVASSSLVPNNDPTLLFTNAGMNQFKDVFLGLDKRNYSRATTSQRCVRAGGKHNDLENVGYTARHHTFFEMLGNFSFGDYFKNDAIKFAWELLTGEQWFNLPKDRLWVTVYETDDEAFEIWEKEVGVPRERIIRIGDNKGAAYASDNFWQMGDTGPCGPCTEIFFDHGDHIWGGPPGSAEEDGDRYIEIWNLVFMQFNRQQDGTMLPLPKPSVDTGMGLERIAAVLQHVNSNYEIDLFSQLIKSVAEVTGATDLNSKSLRVIADHIRSCAFLVADGVTPSNEGRGYVLRRIVRRAIRHGNMLGAKETFFYKLVGPLVEVMGAAGEELQRQQALVEQVLKTEEEQFARTLERGLTLLDEELAKLKGDTLDGETAFRLYDTYGFPVDLTADVCRERNLKVDEAGFEAAMEEQRRRARESSGFGADYNSMIRVDSATAFKGYDHTDLTAKVTALFVDGKAVEQVTAGQEAVVVLNETPFYAESGGQVGDKGTIKGNGVDFAVNDTQKYGQAIGHLGKLVSGVVKVGDSVKAEVDEVRRSRIRLNHSATHLLHAALRQVLGTHVAQKGSLVNDKGLRFDFSHFEAMKPAEVRAVEDIVNGQIRRNLPIETNVMDLEAAKAKGAMALFGEKYDDHVRVLSMGDFSTELCGGIHASRTGDIGLFRIVAESGTAAGVRRIEAVTGEGALANLHAQSEQLNDIAQLLKGDSQNLNEKVRSVLERTRQLEKELQQLKEQQAVQESANLSSKAVDVKGVKLLVSELANVEPKMLRTMVDDLKNQLGSAIIVLATVSEGKVSLITGVSKDVTDRVKAGELIGVIAQQVGGKGGGRPDMAQAGGTDAAALPGALAGVEAWVSAKL</sequence>
<keyword evidence="7 11" id="KW-0067">ATP-binding</keyword>
<proteinExistence type="inferred from homology"/>
<dbReference type="PROSITE" id="PS50860">
    <property type="entry name" value="AA_TRNA_LIGASE_II_ALA"/>
    <property type="match status" value="1"/>
</dbReference>
<comment type="cofactor">
    <cofactor evidence="11">
        <name>Zn(2+)</name>
        <dbReference type="ChEBI" id="CHEBI:29105"/>
    </cofactor>
    <text evidence="11">Binds 1 zinc ion per subunit.</text>
</comment>
<evidence type="ECO:0000256" key="6">
    <source>
        <dbReference type="ARBA" id="ARBA00022833"/>
    </source>
</evidence>
<dbReference type="GO" id="GO:0004813">
    <property type="term" value="F:alanine-tRNA ligase activity"/>
    <property type="evidence" value="ECO:0007669"/>
    <property type="project" value="UniProtKB-EC"/>
</dbReference>
<dbReference type="Gene3D" id="3.30.980.10">
    <property type="entry name" value="Threonyl-trna Synthetase, Chain A, domain 2"/>
    <property type="match status" value="1"/>
</dbReference>
<dbReference type="SMART" id="SM00863">
    <property type="entry name" value="tRNA_SAD"/>
    <property type="match status" value="1"/>
</dbReference>
<dbReference type="CDD" id="cd00673">
    <property type="entry name" value="AlaRS_core"/>
    <property type="match status" value="1"/>
</dbReference>
<keyword evidence="5 11" id="KW-0547">Nucleotide-binding</keyword>
<dbReference type="SUPFAM" id="SSF55681">
    <property type="entry name" value="Class II aaRS and biotin synthetases"/>
    <property type="match status" value="1"/>
</dbReference>
<dbReference type="Gene3D" id="3.30.54.20">
    <property type="match status" value="1"/>
</dbReference>
<gene>
    <name evidence="11" type="primary">alaS</name>
    <name evidence="14" type="ORF">M976_01833</name>
</gene>
<dbReference type="PRINTS" id="PR00980">
    <property type="entry name" value="TRNASYNTHALA"/>
</dbReference>
<feature type="binding site" evidence="11">
    <location>
        <position position="568"/>
    </location>
    <ligand>
        <name>Zn(2+)</name>
        <dbReference type="ChEBI" id="CHEBI:29105"/>
    </ligand>
</feature>
<feature type="binding site" evidence="11">
    <location>
        <position position="666"/>
    </location>
    <ligand>
        <name>Zn(2+)</name>
        <dbReference type="ChEBI" id="CHEBI:29105"/>
    </ligand>
</feature>
<dbReference type="InterPro" id="IPR009000">
    <property type="entry name" value="Transl_B-barrel_sf"/>
</dbReference>
<dbReference type="Gene3D" id="6.10.250.550">
    <property type="match status" value="1"/>
</dbReference>
<keyword evidence="6 11" id="KW-0862">Zinc</keyword>
<keyword evidence="12" id="KW-0175">Coiled coil</keyword>
<comment type="subcellular location">
    <subcellularLocation>
        <location evidence="11">Cytoplasm</location>
    </subcellularLocation>
</comment>
<dbReference type="InterPro" id="IPR018165">
    <property type="entry name" value="Ala-tRNA-synth_IIc_core"/>
</dbReference>
<dbReference type="PANTHER" id="PTHR11777:SF9">
    <property type="entry name" value="ALANINE--TRNA LIGASE, CYTOPLASMIC"/>
    <property type="match status" value="1"/>
</dbReference>
<dbReference type="SUPFAM" id="SSF55186">
    <property type="entry name" value="ThrRS/AlaRS common domain"/>
    <property type="match status" value="1"/>
</dbReference>
<dbReference type="PANTHER" id="PTHR11777">
    <property type="entry name" value="ALANYL-TRNA SYNTHETASE"/>
    <property type="match status" value="1"/>
</dbReference>
<dbReference type="Gene3D" id="3.30.930.10">
    <property type="entry name" value="Bira Bifunctional Protein, Domain 2"/>
    <property type="match status" value="1"/>
</dbReference>
<keyword evidence="11" id="KW-0963">Cytoplasm</keyword>
<dbReference type="InterPro" id="IPR003156">
    <property type="entry name" value="DHHA1_dom"/>
</dbReference>
<dbReference type="NCBIfam" id="TIGR00344">
    <property type="entry name" value="alaS"/>
    <property type="match status" value="1"/>
</dbReference>
<reference evidence="14 15" key="1">
    <citation type="submission" date="2016-04" db="EMBL/GenBank/DDBJ databases">
        <title>ATOL: Assembling a taxonomically balanced genome-scale reconstruction of the evolutionary history of the Enterobacteriaceae.</title>
        <authorList>
            <person name="Plunkett G.III."/>
            <person name="Neeno-Eckwall E.C."/>
            <person name="Glasner J.D."/>
            <person name="Perna N.T."/>
        </authorList>
    </citation>
    <scope>NUCLEOTIDE SEQUENCE [LARGE SCALE GENOMIC DNA]</scope>
    <source>
        <strain evidence="14 15">ATCC 51602</strain>
    </source>
</reference>
<feature type="binding site" evidence="11">
    <location>
        <position position="564"/>
    </location>
    <ligand>
        <name>Zn(2+)</name>
        <dbReference type="ChEBI" id="CHEBI:29105"/>
    </ligand>
</feature>
<dbReference type="InterPro" id="IPR012947">
    <property type="entry name" value="tRNA_SAD"/>
</dbReference>
<keyword evidence="15" id="KW-1185">Reference proteome</keyword>
<evidence type="ECO:0000256" key="11">
    <source>
        <dbReference type="HAMAP-Rule" id="MF_00036"/>
    </source>
</evidence>
<evidence type="ECO:0000313" key="15">
    <source>
        <dbReference type="Proteomes" id="UP000078407"/>
    </source>
</evidence>
<keyword evidence="10 11" id="KW-0030">Aminoacyl-tRNA synthetase</keyword>
<dbReference type="HAMAP" id="MF_00036_B">
    <property type="entry name" value="Ala_tRNA_synth_B"/>
    <property type="match status" value="1"/>
</dbReference>
<keyword evidence="3 11" id="KW-0436">Ligase</keyword>
<dbReference type="InterPro" id="IPR002318">
    <property type="entry name" value="Ala-tRNA-lgiase_IIc"/>
</dbReference>
<comment type="function">
    <text evidence="11">Catalyzes the attachment of alanine to tRNA(Ala) in a two-step reaction: alanine is first activated by ATP to form Ala-AMP and then transferred to the acceptor end of tRNA(Ala). Also edits incorrectly charged Ser-tRNA(Ala) and Gly-tRNA(Ala) via its editing domain.</text>
</comment>
<dbReference type="InterPro" id="IPR018162">
    <property type="entry name" value="Ala-tRNA-ligase_IIc_anticod-bd"/>
</dbReference>
<keyword evidence="9 11" id="KW-0648">Protein biosynthesis</keyword>
<dbReference type="InterPro" id="IPR018164">
    <property type="entry name" value="Ala-tRNA-synth_IIc_N"/>
</dbReference>
<dbReference type="EMBL" id="LXEQ01000031">
    <property type="protein sequence ID" value="OAT28307.1"/>
    <property type="molecule type" value="Genomic_DNA"/>
</dbReference>
<feature type="domain" description="Alanyl-transfer RNA synthetases family profile" evidence="13">
    <location>
        <begin position="3"/>
        <end position="709"/>
    </location>
</feature>
<dbReference type="Gene3D" id="3.10.310.40">
    <property type="match status" value="1"/>
</dbReference>
<dbReference type="InterPro" id="IPR023033">
    <property type="entry name" value="Ala_tRNA_ligase_euk/bac"/>
</dbReference>
<dbReference type="InterPro" id="IPR050058">
    <property type="entry name" value="Ala-tRNA_ligase"/>
</dbReference>
<evidence type="ECO:0000256" key="8">
    <source>
        <dbReference type="ARBA" id="ARBA00022884"/>
    </source>
</evidence>
<evidence type="ECO:0000313" key="14">
    <source>
        <dbReference type="EMBL" id="OAT28307.1"/>
    </source>
</evidence>
<evidence type="ECO:0000256" key="5">
    <source>
        <dbReference type="ARBA" id="ARBA00022741"/>
    </source>
</evidence>
<dbReference type="SUPFAM" id="SSF101353">
    <property type="entry name" value="Putative anticodon-binding domain of alanyl-tRNA synthetase (AlaRS)"/>
    <property type="match status" value="1"/>
</dbReference>
<name>A0ABX2W9C5_9ENTR</name>
<evidence type="ECO:0000256" key="12">
    <source>
        <dbReference type="SAM" id="Coils"/>
    </source>
</evidence>
<comment type="domain">
    <text evidence="11">Consists of three domains; the N-terminal catalytic domain, the editing domain and the C-terminal C-Ala domain. The editing domain removes incorrectly charged amino acids, while the C-Ala domain, along with tRNA(Ala), serves as a bridge to cooperatively bring together the editing and aminoacylation centers thus stimulating deacylation of misacylated tRNAs.</text>
</comment>
<dbReference type="Pfam" id="PF07973">
    <property type="entry name" value="tRNA_SAD"/>
    <property type="match status" value="1"/>
</dbReference>
<feature type="coiled-coil region" evidence="12">
    <location>
        <begin position="725"/>
        <end position="759"/>
    </location>
</feature>
<comment type="similarity">
    <text evidence="1 11">Belongs to the class-II aminoacyl-tRNA synthetase family.</text>
</comment>
<dbReference type="InterPro" id="IPR018163">
    <property type="entry name" value="Thr/Ala-tRNA-synth_IIc_edit"/>
</dbReference>
<dbReference type="Proteomes" id="UP000078407">
    <property type="component" value="Unassembled WGS sequence"/>
</dbReference>
<keyword evidence="4 11" id="KW-0479">Metal-binding</keyword>
<evidence type="ECO:0000256" key="3">
    <source>
        <dbReference type="ARBA" id="ARBA00022598"/>
    </source>
</evidence>
<feature type="binding site" evidence="11">
    <location>
        <position position="670"/>
    </location>
    <ligand>
        <name>Zn(2+)</name>
        <dbReference type="ChEBI" id="CHEBI:29105"/>
    </ligand>
</feature>
<comment type="subunit">
    <text evidence="11">Homotetramer.</text>
</comment>
<dbReference type="RefSeq" id="WP_064543960.1">
    <property type="nucleotide sequence ID" value="NZ_LXEQ01000031.1"/>
</dbReference>
<evidence type="ECO:0000256" key="7">
    <source>
        <dbReference type="ARBA" id="ARBA00022840"/>
    </source>
</evidence>
<accession>A0ABX2W9C5</accession>
<dbReference type="SUPFAM" id="SSF50447">
    <property type="entry name" value="Translation proteins"/>
    <property type="match status" value="1"/>
</dbReference>
<evidence type="ECO:0000256" key="2">
    <source>
        <dbReference type="ARBA" id="ARBA00022555"/>
    </source>
</evidence>
<dbReference type="Pfam" id="PF02272">
    <property type="entry name" value="DHHA1"/>
    <property type="match status" value="1"/>
</dbReference>
<organism evidence="14 15">
    <name type="scientific">Buttiauxella ferragutiae ATCC 51602</name>
    <dbReference type="NCBI Taxonomy" id="1354252"/>
    <lineage>
        <taxon>Bacteria</taxon>
        <taxon>Pseudomonadati</taxon>
        <taxon>Pseudomonadota</taxon>
        <taxon>Gammaproteobacteria</taxon>
        <taxon>Enterobacterales</taxon>
        <taxon>Enterobacteriaceae</taxon>
        <taxon>Buttiauxella</taxon>
    </lineage>
</organism>
<evidence type="ECO:0000256" key="9">
    <source>
        <dbReference type="ARBA" id="ARBA00022917"/>
    </source>
</evidence>
<keyword evidence="8 11" id="KW-0694">RNA-binding</keyword>
<dbReference type="EC" id="6.1.1.7" evidence="11"/>
<protein>
    <recommendedName>
        <fullName evidence="11">Alanine--tRNA ligase</fullName>
        <ecNumber evidence="11">6.1.1.7</ecNumber>
    </recommendedName>
    <alternativeName>
        <fullName evidence="11">Alanyl-tRNA synthetase</fullName>
        <shortName evidence="11">AlaRS</shortName>
    </alternativeName>
</protein>
<comment type="caution">
    <text evidence="14">The sequence shown here is derived from an EMBL/GenBank/DDBJ whole genome shotgun (WGS) entry which is preliminary data.</text>
</comment>
<dbReference type="Gene3D" id="2.40.30.130">
    <property type="match status" value="1"/>
</dbReference>
<comment type="catalytic activity">
    <reaction evidence="11">
        <text>tRNA(Ala) + L-alanine + ATP = L-alanyl-tRNA(Ala) + AMP + diphosphate</text>
        <dbReference type="Rhea" id="RHEA:12540"/>
        <dbReference type="Rhea" id="RHEA-COMP:9657"/>
        <dbReference type="Rhea" id="RHEA-COMP:9923"/>
        <dbReference type="ChEBI" id="CHEBI:30616"/>
        <dbReference type="ChEBI" id="CHEBI:33019"/>
        <dbReference type="ChEBI" id="CHEBI:57972"/>
        <dbReference type="ChEBI" id="CHEBI:78442"/>
        <dbReference type="ChEBI" id="CHEBI:78497"/>
        <dbReference type="ChEBI" id="CHEBI:456215"/>
        <dbReference type="EC" id="6.1.1.7"/>
    </reaction>
</comment>